<dbReference type="Proteomes" id="UP000037460">
    <property type="component" value="Unassembled WGS sequence"/>
</dbReference>
<dbReference type="SMART" id="SM00397">
    <property type="entry name" value="t_SNARE"/>
    <property type="match status" value="1"/>
</dbReference>
<accession>A0A0M0JM78</accession>
<evidence type="ECO:0000256" key="2">
    <source>
        <dbReference type="ARBA" id="ARBA00009063"/>
    </source>
</evidence>
<dbReference type="GO" id="GO:0048193">
    <property type="term" value="P:Golgi vesicle transport"/>
    <property type="evidence" value="ECO:0007669"/>
    <property type="project" value="InterPro"/>
</dbReference>
<dbReference type="InterPro" id="IPR015260">
    <property type="entry name" value="Syntaxin-6/10/61_N"/>
</dbReference>
<comment type="subcellular location">
    <subcellularLocation>
        <location evidence="1">Golgi apparatus membrane</location>
        <topology evidence="1">Single-pass type IV membrane protein</topology>
    </subcellularLocation>
</comment>
<protein>
    <submittedName>
        <fullName evidence="13">Syntaxin 6</fullName>
    </submittedName>
</protein>
<feature type="transmembrane region" description="Helical" evidence="11">
    <location>
        <begin position="258"/>
        <end position="276"/>
    </location>
</feature>
<dbReference type="Pfam" id="PF09177">
    <property type="entry name" value="STX6_10_61_N"/>
    <property type="match status" value="1"/>
</dbReference>
<evidence type="ECO:0000313" key="14">
    <source>
        <dbReference type="Proteomes" id="UP000037460"/>
    </source>
</evidence>
<dbReference type="PANTHER" id="PTHR12791">
    <property type="entry name" value="GOLGI SNARE BET1-RELATED"/>
    <property type="match status" value="1"/>
</dbReference>
<evidence type="ECO:0000256" key="8">
    <source>
        <dbReference type="ARBA" id="ARBA00023136"/>
    </source>
</evidence>
<proteinExistence type="inferred from homology"/>
<dbReference type="SUPFAM" id="SSF58038">
    <property type="entry name" value="SNARE fusion complex"/>
    <property type="match status" value="1"/>
</dbReference>
<keyword evidence="7" id="KW-0333">Golgi apparatus</keyword>
<dbReference type="Gene3D" id="1.20.58.90">
    <property type="match status" value="1"/>
</dbReference>
<keyword evidence="14" id="KW-1185">Reference proteome</keyword>
<dbReference type="SUPFAM" id="SSF47661">
    <property type="entry name" value="t-snare proteins"/>
    <property type="match status" value="1"/>
</dbReference>
<dbReference type="CDD" id="cd15841">
    <property type="entry name" value="SNARE_Qc"/>
    <property type="match status" value="1"/>
</dbReference>
<dbReference type="EMBL" id="JWZX01002716">
    <property type="protein sequence ID" value="KOO27422.1"/>
    <property type="molecule type" value="Genomic_DNA"/>
</dbReference>
<dbReference type="GO" id="GO:0015031">
    <property type="term" value="P:protein transport"/>
    <property type="evidence" value="ECO:0007669"/>
    <property type="project" value="UniProtKB-KW"/>
</dbReference>
<comment type="caution">
    <text evidence="13">The sequence shown here is derived from an EMBL/GenBank/DDBJ whole genome shotgun (WGS) entry which is preliminary data.</text>
</comment>
<dbReference type="AlphaFoldDB" id="A0A0M0JM78"/>
<evidence type="ECO:0000259" key="12">
    <source>
        <dbReference type="PROSITE" id="PS50192"/>
    </source>
</evidence>
<keyword evidence="8 11" id="KW-0472">Membrane</keyword>
<dbReference type="OrthoDB" id="546861at2759"/>
<keyword evidence="9" id="KW-0175">Coiled coil</keyword>
<keyword evidence="6 11" id="KW-1133">Transmembrane helix</keyword>
<reference evidence="14" key="1">
    <citation type="journal article" date="2015" name="PLoS Genet.">
        <title>Genome Sequence and Transcriptome Analyses of Chrysochromulina tobin: Metabolic Tools for Enhanced Algal Fitness in the Prominent Order Prymnesiales (Haptophyceae).</title>
        <authorList>
            <person name="Hovde B.T."/>
            <person name="Deodato C.R."/>
            <person name="Hunsperger H.M."/>
            <person name="Ryken S.A."/>
            <person name="Yost W."/>
            <person name="Jha R.K."/>
            <person name="Patterson J."/>
            <person name="Monnat R.J. Jr."/>
            <person name="Barlow S.B."/>
            <person name="Starkenburg S.R."/>
            <person name="Cattolico R.A."/>
        </authorList>
    </citation>
    <scope>NUCLEOTIDE SEQUENCE</scope>
    <source>
        <strain evidence="14">CCMP291</strain>
    </source>
</reference>
<keyword evidence="4 11" id="KW-0812">Transmembrane</keyword>
<feature type="coiled-coil region" evidence="9">
    <location>
        <begin position="190"/>
        <end position="245"/>
    </location>
</feature>
<evidence type="ECO:0000256" key="4">
    <source>
        <dbReference type="ARBA" id="ARBA00022692"/>
    </source>
</evidence>
<organism evidence="13 14">
    <name type="scientific">Chrysochromulina tobinii</name>
    <dbReference type="NCBI Taxonomy" id="1460289"/>
    <lineage>
        <taxon>Eukaryota</taxon>
        <taxon>Haptista</taxon>
        <taxon>Haptophyta</taxon>
        <taxon>Prymnesiophyceae</taxon>
        <taxon>Prymnesiales</taxon>
        <taxon>Chrysochromulinaceae</taxon>
        <taxon>Chrysochromulina</taxon>
    </lineage>
</organism>
<evidence type="ECO:0000256" key="6">
    <source>
        <dbReference type="ARBA" id="ARBA00022989"/>
    </source>
</evidence>
<gene>
    <name evidence="13" type="ORF">Ctob_005292</name>
</gene>
<keyword evidence="5" id="KW-0653">Protein transport</keyword>
<feature type="domain" description="T-SNARE coiled-coil homology" evidence="12">
    <location>
        <begin position="187"/>
        <end position="249"/>
    </location>
</feature>
<evidence type="ECO:0000256" key="9">
    <source>
        <dbReference type="SAM" id="Coils"/>
    </source>
</evidence>
<evidence type="ECO:0000256" key="1">
    <source>
        <dbReference type="ARBA" id="ARBA00004409"/>
    </source>
</evidence>
<feature type="region of interest" description="Disordered" evidence="10">
    <location>
        <begin position="101"/>
        <end position="120"/>
    </location>
</feature>
<evidence type="ECO:0000256" key="5">
    <source>
        <dbReference type="ARBA" id="ARBA00022927"/>
    </source>
</evidence>
<evidence type="ECO:0000256" key="7">
    <source>
        <dbReference type="ARBA" id="ARBA00023034"/>
    </source>
</evidence>
<evidence type="ECO:0000256" key="11">
    <source>
        <dbReference type="SAM" id="Phobius"/>
    </source>
</evidence>
<dbReference type="InterPro" id="IPR010989">
    <property type="entry name" value="SNARE"/>
</dbReference>
<comment type="similarity">
    <text evidence="2">Belongs to the syntaxin family.</text>
</comment>
<keyword evidence="3" id="KW-0813">Transport</keyword>
<dbReference type="InterPro" id="IPR000727">
    <property type="entry name" value="T_SNARE_dom"/>
</dbReference>
<evidence type="ECO:0000256" key="3">
    <source>
        <dbReference type="ARBA" id="ARBA00022448"/>
    </source>
</evidence>
<dbReference type="GO" id="GO:0000139">
    <property type="term" value="C:Golgi membrane"/>
    <property type="evidence" value="ECO:0007669"/>
    <property type="project" value="UniProtKB-SubCell"/>
</dbReference>
<name>A0A0M0JM78_9EUKA</name>
<sequence>MEDPFDQVRAGVESTLKKAERQRIKWAEARRQKPVRHDECKKLLIELLSSLELLETDLEDLDSAVCAVEKARSRFPHLNDADVESRRTFVRNNKRATASIRDEVSTHTTNARKGTKARASLQEREGLLASPSPLATVRSAASAASAASDSSATATPPVAGLAPALDVDVRHTARIDAELGQHAMLQQVQIEQQDDALEDLSGAVRRLKSMGLEINDELSSQHRMLNELGNNLDLATNTMDSLKGKMQTMMKSKDRGKFCAIFALTIVFFGLLMLVMS</sequence>
<dbReference type="PROSITE" id="PS50192">
    <property type="entry name" value="T_SNARE"/>
    <property type="match status" value="1"/>
</dbReference>
<evidence type="ECO:0000313" key="13">
    <source>
        <dbReference type="EMBL" id="KOO27422.1"/>
    </source>
</evidence>
<dbReference type="Gene3D" id="1.20.5.110">
    <property type="match status" value="1"/>
</dbReference>
<evidence type="ECO:0000256" key="10">
    <source>
        <dbReference type="SAM" id="MobiDB-lite"/>
    </source>
</evidence>